<organism evidence="1 2">
    <name type="scientific">Pisolithus tinctorius Marx 270</name>
    <dbReference type="NCBI Taxonomy" id="870435"/>
    <lineage>
        <taxon>Eukaryota</taxon>
        <taxon>Fungi</taxon>
        <taxon>Dikarya</taxon>
        <taxon>Basidiomycota</taxon>
        <taxon>Agaricomycotina</taxon>
        <taxon>Agaricomycetes</taxon>
        <taxon>Agaricomycetidae</taxon>
        <taxon>Boletales</taxon>
        <taxon>Sclerodermatineae</taxon>
        <taxon>Pisolithaceae</taxon>
        <taxon>Pisolithus</taxon>
    </lineage>
</organism>
<name>A0A0C3PDR3_PISTI</name>
<gene>
    <name evidence="1" type="ORF">M404DRAFT_508862</name>
</gene>
<proteinExistence type="predicted"/>
<dbReference type="AlphaFoldDB" id="A0A0C3PDR3"/>
<protein>
    <submittedName>
        <fullName evidence="1">Uncharacterized protein</fullName>
    </submittedName>
</protein>
<dbReference type="EMBL" id="KN831965">
    <property type="protein sequence ID" value="KIO05934.1"/>
    <property type="molecule type" value="Genomic_DNA"/>
</dbReference>
<accession>A0A0C3PDR3</accession>
<dbReference type="HOGENOM" id="CLU_2622984_0_0_1"/>
<evidence type="ECO:0000313" key="1">
    <source>
        <dbReference type="EMBL" id="KIO05934.1"/>
    </source>
</evidence>
<reference evidence="2" key="2">
    <citation type="submission" date="2015-01" db="EMBL/GenBank/DDBJ databases">
        <title>Evolutionary Origins and Diversification of the Mycorrhizal Mutualists.</title>
        <authorList>
            <consortium name="DOE Joint Genome Institute"/>
            <consortium name="Mycorrhizal Genomics Consortium"/>
            <person name="Kohler A."/>
            <person name="Kuo A."/>
            <person name="Nagy L.G."/>
            <person name="Floudas D."/>
            <person name="Copeland A."/>
            <person name="Barry K.W."/>
            <person name="Cichocki N."/>
            <person name="Veneault-Fourrey C."/>
            <person name="LaButti K."/>
            <person name="Lindquist E.A."/>
            <person name="Lipzen A."/>
            <person name="Lundell T."/>
            <person name="Morin E."/>
            <person name="Murat C."/>
            <person name="Riley R."/>
            <person name="Ohm R."/>
            <person name="Sun H."/>
            <person name="Tunlid A."/>
            <person name="Henrissat B."/>
            <person name="Grigoriev I.V."/>
            <person name="Hibbett D.S."/>
            <person name="Martin F."/>
        </authorList>
    </citation>
    <scope>NUCLEOTIDE SEQUENCE [LARGE SCALE GENOMIC DNA]</scope>
    <source>
        <strain evidence="2">Marx 270</strain>
    </source>
</reference>
<sequence>MILLEGGCINWTLLPWTLSCLGHLCPLESGNSKDCFGRITTPLPPKQISVKTFSVAVGLYVNTWHRMLGDQHLLRILV</sequence>
<dbReference type="Proteomes" id="UP000054217">
    <property type="component" value="Unassembled WGS sequence"/>
</dbReference>
<dbReference type="InParanoid" id="A0A0C3PDR3"/>
<evidence type="ECO:0000313" key="2">
    <source>
        <dbReference type="Proteomes" id="UP000054217"/>
    </source>
</evidence>
<reference evidence="1 2" key="1">
    <citation type="submission" date="2014-04" db="EMBL/GenBank/DDBJ databases">
        <authorList>
            <consortium name="DOE Joint Genome Institute"/>
            <person name="Kuo A."/>
            <person name="Kohler A."/>
            <person name="Costa M.D."/>
            <person name="Nagy L.G."/>
            <person name="Floudas D."/>
            <person name="Copeland A."/>
            <person name="Barry K.W."/>
            <person name="Cichocki N."/>
            <person name="Veneault-Fourrey C."/>
            <person name="LaButti K."/>
            <person name="Lindquist E.A."/>
            <person name="Lipzen A."/>
            <person name="Lundell T."/>
            <person name="Morin E."/>
            <person name="Murat C."/>
            <person name="Sun H."/>
            <person name="Tunlid A."/>
            <person name="Henrissat B."/>
            <person name="Grigoriev I.V."/>
            <person name="Hibbett D.S."/>
            <person name="Martin F."/>
            <person name="Nordberg H.P."/>
            <person name="Cantor M.N."/>
            <person name="Hua S.X."/>
        </authorList>
    </citation>
    <scope>NUCLEOTIDE SEQUENCE [LARGE SCALE GENOMIC DNA]</scope>
    <source>
        <strain evidence="1 2">Marx 270</strain>
    </source>
</reference>
<keyword evidence="2" id="KW-1185">Reference proteome</keyword>